<evidence type="ECO:0000313" key="3">
    <source>
        <dbReference type="EMBL" id="MDE8694689.1"/>
    </source>
</evidence>
<dbReference type="PANTHER" id="PTHR43619:SF2">
    <property type="entry name" value="S-ADENOSYL-L-METHIONINE-DEPENDENT METHYLTRANSFERASES SUPERFAMILY PROTEIN"/>
    <property type="match status" value="1"/>
</dbReference>
<dbReference type="PIRSF" id="PIRSF028177">
    <property type="entry name" value="Polyketide_synth_Omtfrase_TcmP"/>
    <property type="match status" value="1"/>
</dbReference>
<dbReference type="InterPro" id="IPR029063">
    <property type="entry name" value="SAM-dependent_MTases_sf"/>
</dbReference>
<dbReference type="RefSeq" id="WP_256141002.1">
    <property type="nucleotide sequence ID" value="NZ_JANFZY010000006.1"/>
</dbReference>
<reference evidence="3" key="1">
    <citation type="submission" date="2023-03" db="EMBL/GenBank/DDBJ databases">
        <title>DFI Biobank Strains.</title>
        <authorList>
            <person name="Mostad J."/>
            <person name="Paddock L."/>
            <person name="Medina S."/>
            <person name="Waligurski E."/>
            <person name="Barat B."/>
            <person name="Smith R."/>
            <person name="Burgo V."/>
            <person name="Metcalfe C."/>
            <person name="Woodson C."/>
            <person name="Sundararajan A."/>
            <person name="Ramaswamy R."/>
            <person name="Lin H."/>
            <person name="Pamer E.G."/>
        </authorList>
    </citation>
    <scope>NUCLEOTIDE SEQUENCE</scope>
    <source>
        <strain evidence="3">DFI.9.5</strain>
    </source>
</reference>
<dbReference type="Pfam" id="PF04072">
    <property type="entry name" value="LCM"/>
    <property type="match status" value="1"/>
</dbReference>
<accession>A0AAW6M4N0</accession>
<dbReference type="SUPFAM" id="SSF53335">
    <property type="entry name" value="S-adenosyl-L-methionine-dependent methyltransferases"/>
    <property type="match status" value="1"/>
</dbReference>
<keyword evidence="1 3" id="KW-0489">Methyltransferase</keyword>
<dbReference type="EMBL" id="JARFID010000008">
    <property type="protein sequence ID" value="MDE8694689.1"/>
    <property type="molecule type" value="Genomic_DNA"/>
</dbReference>
<dbReference type="Proteomes" id="UP001221924">
    <property type="component" value="Unassembled WGS sequence"/>
</dbReference>
<proteinExistence type="predicted"/>
<dbReference type="EC" id="2.1.1.-" evidence="3"/>
<dbReference type="Gene3D" id="3.40.50.150">
    <property type="entry name" value="Vaccinia Virus protein VP39"/>
    <property type="match status" value="1"/>
</dbReference>
<name>A0AAW6M4N0_9BACE</name>
<dbReference type="InterPro" id="IPR007213">
    <property type="entry name" value="Ppm1/Ppm2/Tcmp"/>
</dbReference>
<protein>
    <submittedName>
        <fullName evidence="3">Class I SAM-dependent methyltransferase</fullName>
        <ecNumber evidence="3">2.1.1.-</ecNumber>
    </submittedName>
</protein>
<evidence type="ECO:0000313" key="4">
    <source>
        <dbReference type="Proteomes" id="UP001221924"/>
    </source>
</evidence>
<evidence type="ECO:0000256" key="2">
    <source>
        <dbReference type="ARBA" id="ARBA00022679"/>
    </source>
</evidence>
<dbReference type="InterPro" id="IPR016874">
    <property type="entry name" value="TcmP-like"/>
</dbReference>
<keyword evidence="2 3" id="KW-0808">Transferase</keyword>
<comment type="caution">
    <text evidence="3">The sequence shown here is derived from an EMBL/GenBank/DDBJ whole genome shotgun (WGS) entry which is preliminary data.</text>
</comment>
<dbReference type="GO" id="GO:0008168">
    <property type="term" value="F:methyltransferase activity"/>
    <property type="evidence" value="ECO:0007669"/>
    <property type="project" value="UniProtKB-KW"/>
</dbReference>
<dbReference type="PANTHER" id="PTHR43619">
    <property type="entry name" value="S-ADENOSYL-L-METHIONINE-DEPENDENT METHYLTRANSFERASE YKTD-RELATED"/>
    <property type="match status" value="1"/>
</dbReference>
<gene>
    <name evidence="3" type="ORF">PZH42_11320</name>
</gene>
<sequence>MKKKYEFKSVVAETLLIPLYMRAKESRRKDAILRDRQAEQLVESIEYDYSKFDGAKLSAIGCVVRGLYFDNAIRRFIATRKNPIVVNVGCRLDTRYQRIEEHDKAIFYEMDLPEVIDLRRDLLPEPAGDHYIAGSLLETQWMDDLRKKHPEGEFIIVIEGVLMYFYEKQVRQLLTRLADRFSGGEVWFDVCGPMMANSKYIKPDSLRGHEAQIRSGLKDGHEVENWEPRLQLIDQALYQKFFPKRWGLGGRLMGLFPGICKKFSSLLGYKIK</sequence>
<dbReference type="GO" id="GO:0032259">
    <property type="term" value="P:methylation"/>
    <property type="evidence" value="ECO:0007669"/>
    <property type="project" value="UniProtKB-KW"/>
</dbReference>
<organism evidence="3 4">
    <name type="scientific">Bacteroides cellulosilyticus</name>
    <dbReference type="NCBI Taxonomy" id="246787"/>
    <lineage>
        <taxon>Bacteria</taxon>
        <taxon>Pseudomonadati</taxon>
        <taxon>Bacteroidota</taxon>
        <taxon>Bacteroidia</taxon>
        <taxon>Bacteroidales</taxon>
        <taxon>Bacteroidaceae</taxon>
        <taxon>Bacteroides</taxon>
    </lineage>
</organism>
<evidence type="ECO:0000256" key="1">
    <source>
        <dbReference type="ARBA" id="ARBA00022603"/>
    </source>
</evidence>
<dbReference type="AlphaFoldDB" id="A0AAW6M4N0"/>